<dbReference type="AlphaFoldDB" id="A0A210PFI2"/>
<dbReference type="InterPro" id="IPR057207">
    <property type="entry name" value="FBXL15_LRR"/>
</dbReference>
<evidence type="ECO:0000259" key="3">
    <source>
        <dbReference type="Pfam" id="PF25372"/>
    </source>
</evidence>
<dbReference type="GO" id="GO:0019005">
    <property type="term" value="C:SCF ubiquitin ligase complex"/>
    <property type="evidence" value="ECO:0007669"/>
    <property type="project" value="TreeGrafter"/>
</dbReference>
<dbReference type="EMBL" id="NEDP02076736">
    <property type="protein sequence ID" value="OWF35242.1"/>
    <property type="molecule type" value="Genomic_DNA"/>
</dbReference>
<dbReference type="SUPFAM" id="SSF52047">
    <property type="entry name" value="RNI-like"/>
    <property type="match status" value="1"/>
</dbReference>
<protein>
    <submittedName>
        <fullName evidence="4">F-box/LRR-repeat protein 15</fullName>
    </submittedName>
</protein>
<dbReference type="PANTHER" id="PTHR13318:SF261">
    <property type="entry name" value="F-BOX DOMAIN-CONTAINING PROTEIN"/>
    <property type="match status" value="1"/>
</dbReference>
<accession>A0A210PFI2</accession>
<dbReference type="Pfam" id="PF00646">
    <property type="entry name" value="F-box"/>
    <property type="match status" value="1"/>
</dbReference>
<dbReference type="Proteomes" id="UP000242188">
    <property type="component" value="Unassembled WGS sequence"/>
</dbReference>
<name>A0A210PFI2_MIZYE</name>
<dbReference type="Pfam" id="PF25372">
    <property type="entry name" value="DUF7885"/>
    <property type="match status" value="1"/>
</dbReference>
<sequence length="308" mass="35303">MTSTEKQEEEKGTCRSPGNEIEEDEYSLSVFDLPWEDVLFRSILSYLPLTTLFQFRKVCKIAKEMVANYFSQTKYLNLCQVAFRMTSSAFHIMTDNNFSLEVIVMRNAKDWLSNDLFLPLIHNSHRLIKGDLTNCQTVNNVCLQALSSTCKNLRELYLRDCHWVSVEGIKAVSLNCKNLEKLDLTGCWEVNDNAVVVIAIYSQKLKYLSVAKIYGLTDHAISSLAKSSKSLVHLNVQGCWRLSDDSIRDLAEYSRSLKVLQVRECRDITEGSLARLRVKQVKLDVRPPPHLRNLNALHTLNQRLNVQI</sequence>
<feature type="compositionally biased region" description="Basic and acidic residues" evidence="1">
    <location>
        <begin position="1"/>
        <end position="13"/>
    </location>
</feature>
<dbReference type="GO" id="GO:0031146">
    <property type="term" value="P:SCF-dependent proteasomal ubiquitin-dependent protein catabolic process"/>
    <property type="evidence" value="ECO:0007669"/>
    <property type="project" value="TreeGrafter"/>
</dbReference>
<comment type="caution">
    <text evidence="4">The sequence shown here is derived from an EMBL/GenBank/DDBJ whole genome shotgun (WGS) entry which is preliminary data.</text>
</comment>
<dbReference type="CDD" id="cd22126">
    <property type="entry name" value="F-box_FBXL15"/>
    <property type="match status" value="1"/>
</dbReference>
<gene>
    <name evidence="4" type="ORF">KP79_PYT05993</name>
</gene>
<dbReference type="Gene3D" id="3.80.10.10">
    <property type="entry name" value="Ribonuclease Inhibitor"/>
    <property type="match status" value="1"/>
</dbReference>
<keyword evidence="5" id="KW-1185">Reference proteome</keyword>
<reference evidence="4 5" key="1">
    <citation type="journal article" date="2017" name="Nat. Ecol. Evol.">
        <title>Scallop genome provides insights into evolution of bilaterian karyotype and development.</title>
        <authorList>
            <person name="Wang S."/>
            <person name="Zhang J."/>
            <person name="Jiao W."/>
            <person name="Li J."/>
            <person name="Xun X."/>
            <person name="Sun Y."/>
            <person name="Guo X."/>
            <person name="Huan P."/>
            <person name="Dong B."/>
            <person name="Zhang L."/>
            <person name="Hu X."/>
            <person name="Sun X."/>
            <person name="Wang J."/>
            <person name="Zhao C."/>
            <person name="Wang Y."/>
            <person name="Wang D."/>
            <person name="Huang X."/>
            <person name="Wang R."/>
            <person name="Lv J."/>
            <person name="Li Y."/>
            <person name="Zhang Z."/>
            <person name="Liu B."/>
            <person name="Lu W."/>
            <person name="Hui Y."/>
            <person name="Liang J."/>
            <person name="Zhou Z."/>
            <person name="Hou R."/>
            <person name="Li X."/>
            <person name="Liu Y."/>
            <person name="Li H."/>
            <person name="Ning X."/>
            <person name="Lin Y."/>
            <person name="Zhao L."/>
            <person name="Xing Q."/>
            <person name="Dou J."/>
            <person name="Li Y."/>
            <person name="Mao J."/>
            <person name="Guo H."/>
            <person name="Dou H."/>
            <person name="Li T."/>
            <person name="Mu C."/>
            <person name="Jiang W."/>
            <person name="Fu Q."/>
            <person name="Fu X."/>
            <person name="Miao Y."/>
            <person name="Liu J."/>
            <person name="Yu Q."/>
            <person name="Li R."/>
            <person name="Liao H."/>
            <person name="Li X."/>
            <person name="Kong Y."/>
            <person name="Jiang Z."/>
            <person name="Chourrout D."/>
            <person name="Li R."/>
            <person name="Bao Z."/>
        </authorList>
    </citation>
    <scope>NUCLEOTIDE SEQUENCE [LARGE SCALE GENOMIC DNA]</scope>
    <source>
        <strain evidence="4 5">PY_sf001</strain>
    </source>
</reference>
<evidence type="ECO:0000313" key="5">
    <source>
        <dbReference type="Proteomes" id="UP000242188"/>
    </source>
</evidence>
<evidence type="ECO:0000313" key="4">
    <source>
        <dbReference type="EMBL" id="OWF35242.1"/>
    </source>
</evidence>
<dbReference type="PANTHER" id="PTHR13318">
    <property type="entry name" value="PARTNER OF PAIRED, ISOFORM B-RELATED"/>
    <property type="match status" value="1"/>
</dbReference>
<dbReference type="SMART" id="SM00367">
    <property type="entry name" value="LRR_CC"/>
    <property type="match status" value="5"/>
</dbReference>
<evidence type="ECO:0000256" key="1">
    <source>
        <dbReference type="SAM" id="MobiDB-lite"/>
    </source>
</evidence>
<dbReference type="InterPro" id="IPR006553">
    <property type="entry name" value="Leu-rich_rpt_Cys-con_subtyp"/>
</dbReference>
<dbReference type="InterPro" id="IPR001810">
    <property type="entry name" value="F-box_dom"/>
</dbReference>
<feature type="domain" description="F-box" evidence="2">
    <location>
        <begin position="32"/>
        <end position="67"/>
    </location>
</feature>
<organism evidence="4 5">
    <name type="scientific">Mizuhopecten yessoensis</name>
    <name type="common">Japanese scallop</name>
    <name type="synonym">Patinopecten yessoensis</name>
    <dbReference type="NCBI Taxonomy" id="6573"/>
    <lineage>
        <taxon>Eukaryota</taxon>
        <taxon>Metazoa</taxon>
        <taxon>Spiralia</taxon>
        <taxon>Lophotrochozoa</taxon>
        <taxon>Mollusca</taxon>
        <taxon>Bivalvia</taxon>
        <taxon>Autobranchia</taxon>
        <taxon>Pteriomorphia</taxon>
        <taxon>Pectinida</taxon>
        <taxon>Pectinoidea</taxon>
        <taxon>Pectinidae</taxon>
        <taxon>Mizuhopecten</taxon>
    </lineage>
</organism>
<dbReference type="STRING" id="6573.A0A210PFI2"/>
<feature type="region of interest" description="Disordered" evidence="1">
    <location>
        <begin position="1"/>
        <end position="20"/>
    </location>
</feature>
<evidence type="ECO:0000259" key="2">
    <source>
        <dbReference type="Pfam" id="PF00646"/>
    </source>
</evidence>
<feature type="domain" description="F-box/LRR-repeat protein 15-like leucin rich repeat" evidence="3">
    <location>
        <begin position="119"/>
        <end position="251"/>
    </location>
</feature>
<proteinExistence type="predicted"/>
<dbReference type="InterPro" id="IPR032675">
    <property type="entry name" value="LRR_dom_sf"/>
</dbReference>
<dbReference type="OrthoDB" id="10257471at2759"/>